<dbReference type="Gene3D" id="1.50.10.10">
    <property type="match status" value="1"/>
</dbReference>
<evidence type="ECO:0000313" key="1">
    <source>
        <dbReference type="EMBL" id="MDX7998242.1"/>
    </source>
</evidence>
<accession>A0ABU4SHW1</accession>
<sequence>MRFDYQRLMHKLAKSVAKIERQIAPRFPLYRLIDSPSWVTSSRGSWVAGFWAGNCWLAGYFSNHPTLISSAKSRWTQIQAEKHVQSVFRAMNAWYGFGPALRLVNDTQAGELIFQFQEKLSLTFAPWQGFPVGTEMGGGKHGNNRLSIDPCAALIELGVHHNWQEMSQAHARLTACQLIHPTGRVYTYSDFYPYPSEGSEKWQSVGEAGSWPRGQSWGMLGMACAALYNPETFLHVAELSCGVWWQCYANHSSDVLKPEPCVRSVADPSAILISAVAFFKLNEACGGDSVWQERGTVLLHQVLTHPSFIEEDEIIRFVGCRYTTSLEKHQLTEMPYGYFFLYQALLVASGTIKARVF</sequence>
<dbReference type="InterPro" id="IPR008928">
    <property type="entry name" value="6-hairpin_glycosidase_sf"/>
</dbReference>
<dbReference type="Proteomes" id="UP001271640">
    <property type="component" value="Unassembled WGS sequence"/>
</dbReference>
<protein>
    <recommendedName>
        <fullName evidence="3">Unsaturated glucuronyl hydrolase</fullName>
    </recommendedName>
</protein>
<reference evidence="2" key="1">
    <citation type="journal article" date="2024" name="Toxins">
        <title>Genome Sequence Analysis of Native Xenorhabdus Strains Isolated from Entomopathogenic Nematodes in Argentina.</title>
        <authorList>
            <person name="Palma L."/>
            <person name="Frizzo L."/>
            <person name="Kaiser S."/>
            <person name="Berry C."/>
            <person name="Caballero P."/>
            <person name="Bode H.B."/>
            <person name="Del Valle E.E."/>
        </authorList>
    </citation>
    <scope>NUCLEOTIDE SEQUENCE [LARGE SCALE GENOMIC DNA]</scope>
    <source>
        <strain evidence="2">Reich</strain>
    </source>
</reference>
<evidence type="ECO:0000313" key="2">
    <source>
        <dbReference type="Proteomes" id="UP001271640"/>
    </source>
</evidence>
<comment type="caution">
    <text evidence="1">The sequence shown here is derived from an EMBL/GenBank/DDBJ whole genome shotgun (WGS) entry which is preliminary data.</text>
</comment>
<proteinExistence type="predicted"/>
<evidence type="ECO:0008006" key="3">
    <source>
        <dbReference type="Google" id="ProtNLM"/>
    </source>
</evidence>
<name>A0ABU4SHW1_9GAMM</name>
<dbReference type="EMBL" id="VCDP01000008">
    <property type="protein sequence ID" value="MDX7998242.1"/>
    <property type="molecule type" value="Genomic_DNA"/>
</dbReference>
<organism evidence="1 2">
    <name type="scientific">Xenorhabdus littoralis</name>
    <dbReference type="NCBI Taxonomy" id="2582835"/>
    <lineage>
        <taxon>Bacteria</taxon>
        <taxon>Pseudomonadati</taxon>
        <taxon>Pseudomonadota</taxon>
        <taxon>Gammaproteobacteria</taxon>
        <taxon>Enterobacterales</taxon>
        <taxon>Morganellaceae</taxon>
        <taxon>Xenorhabdus</taxon>
    </lineage>
</organism>
<keyword evidence="2" id="KW-1185">Reference proteome</keyword>
<dbReference type="RefSeq" id="WP_319924979.1">
    <property type="nucleotide sequence ID" value="NZ_VCDP01000008.1"/>
</dbReference>
<dbReference type="SUPFAM" id="SSF48208">
    <property type="entry name" value="Six-hairpin glycosidases"/>
    <property type="match status" value="1"/>
</dbReference>
<dbReference type="InterPro" id="IPR012341">
    <property type="entry name" value="6hp_glycosidase-like_sf"/>
</dbReference>
<gene>
    <name evidence="1" type="ORF">FE394_03275</name>
</gene>